<gene>
    <name evidence="11" type="ORF">H9L10_04485</name>
</gene>
<dbReference type="Gene3D" id="3.10.580.10">
    <property type="entry name" value="CBS-domain"/>
    <property type="match status" value="1"/>
</dbReference>
<dbReference type="InterPro" id="IPR000644">
    <property type="entry name" value="CBS_dom"/>
</dbReference>
<keyword evidence="3" id="KW-1003">Cell membrane</keyword>
<dbReference type="CDD" id="cd04590">
    <property type="entry name" value="CBS_pair_CorC_HlyC_assoc"/>
    <property type="match status" value="1"/>
</dbReference>
<dbReference type="GO" id="GO:0050660">
    <property type="term" value="F:flavin adenine dinucleotide binding"/>
    <property type="evidence" value="ECO:0007669"/>
    <property type="project" value="InterPro"/>
</dbReference>
<keyword evidence="5" id="KW-0677">Repeat</keyword>
<comment type="similarity">
    <text evidence="2">Belongs to the UPF0053 family.</text>
</comment>
<dbReference type="InterPro" id="IPR046342">
    <property type="entry name" value="CBS_dom_sf"/>
</dbReference>
<dbReference type="InterPro" id="IPR036318">
    <property type="entry name" value="FAD-bd_PCMH-like_sf"/>
</dbReference>
<evidence type="ECO:0000256" key="5">
    <source>
        <dbReference type="ARBA" id="ARBA00022737"/>
    </source>
</evidence>
<evidence type="ECO:0000256" key="3">
    <source>
        <dbReference type="ARBA" id="ARBA00022475"/>
    </source>
</evidence>
<keyword evidence="8 9" id="KW-0472">Membrane</keyword>
<feature type="domain" description="Transporter-associated" evidence="10">
    <location>
        <begin position="368"/>
        <end position="446"/>
    </location>
</feature>
<name>A0A7G9R3X3_9MICO</name>
<organism evidence="11 12">
    <name type="scientific">Phycicoccus endophyticus</name>
    <dbReference type="NCBI Taxonomy" id="1690220"/>
    <lineage>
        <taxon>Bacteria</taxon>
        <taxon>Bacillati</taxon>
        <taxon>Actinomycetota</taxon>
        <taxon>Actinomycetes</taxon>
        <taxon>Micrococcales</taxon>
        <taxon>Intrasporangiaceae</taxon>
        <taxon>Phycicoccus</taxon>
    </lineage>
</organism>
<evidence type="ECO:0000256" key="7">
    <source>
        <dbReference type="ARBA" id="ARBA00023122"/>
    </source>
</evidence>
<dbReference type="InterPro" id="IPR044751">
    <property type="entry name" value="Ion_transp-like_CBS"/>
</dbReference>
<evidence type="ECO:0000313" key="11">
    <source>
        <dbReference type="EMBL" id="QNN50298.1"/>
    </source>
</evidence>
<dbReference type="RefSeq" id="WP_166097762.1">
    <property type="nucleotide sequence ID" value="NZ_BMMY01000001.1"/>
</dbReference>
<dbReference type="PANTHER" id="PTHR43099:SF5">
    <property type="entry name" value="HLYC_CORC FAMILY TRANSPORTER"/>
    <property type="match status" value="1"/>
</dbReference>
<dbReference type="Gene3D" id="3.30.465.10">
    <property type="match status" value="1"/>
</dbReference>
<feature type="transmembrane region" description="Helical" evidence="9">
    <location>
        <begin position="60"/>
        <end position="83"/>
    </location>
</feature>
<feature type="transmembrane region" description="Helical" evidence="9">
    <location>
        <begin position="136"/>
        <end position="158"/>
    </location>
</feature>
<reference evidence="11 12" key="1">
    <citation type="submission" date="2020-08" db="EMBL/GenBank/DDBJ databases">
        <title>Genome sequence of Phycicoccus endophyticus JCM 31784T.</title>
        <authorList>
            <person name="Hyun D.-W."/>
            <person name="Bae J.-W."/>
        </authorList>
    </citation>
    <scope>NUCLEOTIDE SEQUENCE [LARGE SCALE GENOMIC DNA]</scope>
    <source>
        <strain evidence="11 12">JCM 31784</strain>
    </source>
</reference>
<dbReference type="InterPro" id="IPR016169">
    <property type="entry name" value="FAD-bd_PCMH_sub2"/>
</dbReference>
<dbReference type="GO" id="GO:0005886">
    <property type="term" value="C:plasma membrane"/>
    <property type="evidence" value="ECO:0007669"/>
    <property type="project" value="UniProtKB-SubCell"/>
</dbReference>
<dbReference type="InterPro" id="IPR051676">
    <property type="entry name" value="UPF0053_domain"/>
</dbReference>
<proteinExistence type="inferred from homology"/>
<dbReference type="Proteomes" id="UP000515976">
    <property type="component" value="Chromosome"/>
</dbReference>
<evidence type="ECO:0000256" key="4">
    <source>
        <dbReference type="ARBA" id="ARBA00022692"/>
    </source>
</evidence>
<sequence>MDEALLRDVVLVVVFVLVGGVFAGTEIALVSLRASQLDQLERRGPRGARVAAVARDPNRFLAAVQIGVTLAGFLSAAFGASTIAPHLVPVLVRWGLAQGAAEAVSLVVLTLLVAYLSLVLGELAPKRVALQRASGVALAVAPVLDRFAVLMRPVIWLLSVSTDAVVRLLGADPRATGEEMSGEELRQLLLTHEAIPLERRTVLGEVFTASERSLAEVMTPRHDVVFLSARLEAPAALAQVADRPFSRYPVTGEDFDDVRGVVHVRDLYEACVRLPGKQAGADGAEARVGPRPGRTPRVGDVMRPVLALPSTNALLPSLSTLRREGAQLALVVDEYGGTDGIVTLEDLLEELVGEIRDERDDVGGRAVLADAGGGAVVDAGLNLEDLQEATGLALPDTGAYETVGGYVLARLGRVAEVGDVVPAPGASLEVLEVDGRHIERVRVRRR</sequence>
<feature type="transmembrane region" description="Helical" evidence="9">
    <location>
        <begin position="103"/>
        <end position="124"/>
    </location>
</feature>
<dbReference type="Pfam" id="PF00571">
    <property type="entry name" value="CBS"/>
    <property type="match status" value="2"/>
</dbReference>
<keyword evidence="12" id="KW-1185">Reference proteome</keyword>
<dbReference type="Pfam" id="PF03471">
    <property type="entry name" value="CorC_HlyC"/>
    <property type="match status" value="1"/>
</dbReference>
<accession>A0A7G9R3X3</accession>
<keyword evidence="7" id="KW-0129">CBS domain</keyword>
<evidence type="ECO:0000256" key="2">
    <source>
        <dbReference type="ARBA" id="ARBA00006337"/>
    </source>
</evidence>
<evidence type="ECO:0000256" key="6">
    <source>
        <dbReference type="ARBA" id="ARBA00022989"/>
    </source>
</evidence>
<dbReference type="AlphaFoldDB" id="A0A7G9R3X3"/>
<evidence type="ECO:0000256" key="9">
    <source>
        <dbReference type="SAM" id="Phobius"/>
    </source>
</evidence>
<dbReference type="SUPFAM" id="SSF54631">
    <property type="entry name" value="CBS-domain pair"/>
    <property type="match status" value="1"/>
</dbReference>
<evidence type="ECO:0000256" key="8">
    <source>
        <dbReference type="ARBA" id="ARBA00023136"/>
    </source>
</evidence>
<evidence type="ECO:0000259" key="10">
    <source>
        <dbReference type="SMART" id="SM01091"/>
    </source>
</evidence>
<comment type="subcellular location">
    <subcellularLocation>
        <location evidence="1">Cell membrane</location>
        <topology evidence="1">Multi-pass membrane protein</topology>
    </subcellularLocation>
</comment>
<dbReference type="SUPFAM" id="SSF56176">
    <property type="entry name" value="FAD-binding/transporter-associated domain-like"/>
    <property type="match status" value="1"/>
</dbReference>
<dbReference type="EMBL" id="CP060712">
    <property type="protein sequence ID" value="QNN50298.1"/>
    <property type="molecule type" value="Genomic_DNA"/>
</dbReference>
<dbReference type="Pfam" id="PF01595">
    <property type="entry name" value="CNNM"/>
    <property type="match status" value="1"/>
</dbReference>
<feature type="transmembrane region" description="Helical" evidence="9">
    <location>
        <begin position="12"/>
        <end position="32"/>
    </location>
</feature>
<protein>
    <submittedName>
        <fullName evidence="11">HlyC/CorC family transporter</fullName>
    </submittedName>
</protein>
<evidence type="ECO:0000256" key="1">
    <source>
        <dbReference type="ARBA" id="ARBA00004651"/>
    </source>
</evidence>
<evidence type="ECO:0000313" key="12">
    <source>
        <dbReference type="Proteomes" id="UP000515976"/>
    </source>
</evidence>
<dbReference type="InterPro" id="IPR002550">
    <property type="entry name" value="CNNM"/>
</dbReference>
<dbReference type="KEGG" id="pei:H9L10_04485"/>
<dbReference type="PANTHER" id="PTHR43099">
    <property type="entry name" value="UPF0053 PROTEIN YRKA"/>
    <property type="match status" value="1"/>
</dbReference>
<keyword evidence="4 9" id="KW-0812">Transmembrane</keyword>
<dbReference type="InterPro" id="IPR005170">
    <property type="entry name" value="Transptr-assoc_dom"/>
</dbReference>
<dbReference type="SMART" id="SM01091">
    <property type="entry name" value="CorC_HlyC"/>
    <property type="match status" value="1"/>
</dbReference>
<keyword evidence="6 9" id="KW-1133">Transmembrane helix</keyword>